<gene>
    <name evidence="8" type="ORF">EHS25_000295</name>
</gene>
<feature type="transmembrane region" description="Helical" evidence="6">
    <location>
        <begin position="545"/>
        <end position="567"/>
    </location>
</feature>
<dbReference type="PANTHER" id="PTHR23501">
    <property type="entry name" value="MAJOR FACILITATOR SUPERFAMILY"/>
    <property type="match status" value="1"/>
</dbReference>
<dbReference type="AlphaFoldDB" id="A0A427YVY0"/>
<dbReference type="InterPro" id="IPR011701">
    <property type="entry name" value="MFS"/>
</dbReference>
<feature type="transmembrane region" description="Helical" evidence="6">
    <location>
        <begin position="574"/>
        <end position="597"/>
    </location>
</feature>
<feature type="transmembrane region" description="Helical" evidence="6">
    <location>
        <begin position="409"/>
        <end position="427"/>
    </location>
</feature>
<dbReference type="STRING" id="1890683.A0A427YVY0"/>
<dbReference type="PROSITE" id="PS50850">
    <property type="entry name" value="MFS"/>
    <property type="match status" value="1"/>
</dbReference>
<dbReference type="Pfam" id="PF07690">
    <property type="entry name" value="MFS_1"/>
    <property type="match status" value="2"/>
</dbReference>
<comment type="subcellular location">
    <subcellularLocation>
        <location evidence="1">Endomembrane system</location>
        <topology evidence="1">Multi-pass membrane protein</topology>
    </subcellularLocation>
</comment>
<feature type="transmembrane region" description="Helical" evidence="6">
    <location>
        <begin position="107"/>
        <end position="132"/>
    </location>
</feature>
<accession>A0A427YVY0</accession>
<feature type="transmembrane region" description="Helical" evidence="6">
    <location>
        <begin position="336"/>
        <end position="355"/>
    </location>
</feature>
<dbReference type="EMBL" id="RSCD01000001">
    <property type="protein sequence ID" value="RSH95209.1"/>
    <property type="molecule type" value="Genomic_DNA"/>
</dbReference>
<feature type="transmembrane region" description="Helical" evidence="6">
    <location>
        <begin position="512"/>
        <end position="533"/>
    </location>
</feature>
<reference evidence="8 9" key="1">
    <citation type="submission" date="2018-11" db="EMBL/GenBank/DDBJ databases">
        <title>Genome sequence of Saitozyma podzolica DSM 27192.</title>
        <authorList>
            <person name="Aliyu H."/>
            <person name="Gorte O."/>
            <person name="Ochsenreither K."/>
        </authorList>
    </citation>
    <scope>NUCLEOTIDE SEQUENCE [LARGE SCALE GENOMIC DNA]</scope>
    <source>
        <strain evidence="8 9">DSM 27192</strain>
    </source>
</reference>
<feature type="transmembrane region" description="Helical" evidence="6">
    <location>
        <begin position="376"/>
        <end position="397"/>
    </location>
</feature>
<evidence type="ECO:0000313" key="9">
    <source>
        <dbReference type="Proteomes" id="UP000279259"/>
    </source>
</evidence>
<dbReference type="Proteomes" id="UP000279259">
    <property type="component" value="Unassembled WGS sequence"/>
</dbReference>
<evidence type="ECO:0000256" key="2">
    <source>
        <dbReference type="ARBA" id="ARBA00022448"/>
    </source>
</evidence>
<feature type="domain" description="Major facilitator superfamily (MFS) profile" evidence="7">
    <location>
        <begin position="110"/>
        <end position="674"/>
    </location>
</feature>
<dbReference type="PANTHER" id="PTHR23501:SF191">
    <property type="entry name" value="VACUOLAR BASIC AMINO ACID TRANSPORTER 4"/>
    <property type="match status" value="1"/>
</dbReference>
<protein>
    <recommendedName>
        <fullName evidence="7">Major facilitator superfamily (MFS) profile domain-containing protein</fullName>
    </recommendedName>
</protein>
<name>A0A427YVY0_9TREE</name>
<dbReference type="SUPFAM" id="SSF103473">
    <property type="entry name" value="MFS general substrate transporter"/>
    <property type="match status" value="2"/>
</dbReference>
<feature type="transmembrane region" description="Helical" evidence="6">
    <location>
        <begin position="175"/>
        <end position="194"/>
    </location>
</feature>
<proteinExistence type="predicted"/>
<evidence type="ECO:0000256" key="1">
    <source>
        <dbReference type="ARBA" id="ARBA00004127"/>
    </source>
</evidence>
<dbReference type="Gene3D" id="1.20.1250.20">
    <property type="entry name" value="MFS general substrate transporter like domains"/>
    <property type="match status" value="1"/>
</dbReference>
<keyword evidence="3 6" id="KW-0812">Transmembrane</keyword>
<keyword evidence="2" id="KW-0813">Transport</keyword>
<dbReference type="GO" id="GO:0012505">
    <property type="term" value="C:endomembrane system"/>
    <property type="evidence" value="ECO:0007669"/>
    <property type="project" value="UniProtKB-SubCell"/>
</dbReference>
<keyword evidence="9" id="KW-1185">Reference proteome</keyword>
<dbReference type="InterPro" id="IPR020846">
    <property type="entry name" value="MFS_dom"/>
</dbReference>
<organism evidence="8 9">
    <name type="scientific">Saitozyma podzolica</name>
    <dbReference type="NCBI Taxonomy" id="1890683"/>
    <lineage>
        <taxon>Eukaryota</taxon>
        <taxon>Fungi</taxon>
        <taxon>Dikarya</taxon>
        <taxon>Basidiomycota</taxon>
        <taxon>Agaricomycotina</taxon>
        <taxon>Tremellomycetes</taxon>
        <taxon>Tremellales</taxon>
        <taxon>Trimorphomycetaceae</taxon>
        <taxon>Saitozyma</taxon>
    </lineage>
</organism>
<sequence>MITTVVLDHEFTSALEGSAAARSADTTRLTHTHRRPRLRLDMTADSPTDRSPLLGAAGAAPIPDSATYGATAPAPPHDEEGEVVDAATAAAPKVQVEEKQAKKFKEIWPLCIGLWTAVFCSALGGTIVANLQIEIGSYFRAGSLASWLGTGYLLGLTAMTPLYGRLAQVMGRKGAMMLALSFFFTGTLMCAIAPSMNFILVARCIAGAGSGGLLTVTCSRHICLADMFSSSLSSLLNLPAESHSTAPCPLLHNLPAESHLTAPYHLAPAFALFRALALLRSCALVPAALALQAIIISDLVSLADRGLYQGGVNVLFGAGAALGAVMGGAVSDRFGWRMAFWAQIPPILLATILVITQVHVPHVKGEMSAWEKVKRIDWAGSVALMVCMSTLSIASSLTTSSNYALTHPLVAGLFATSALTLPIFIIIERRAAEPILPMSMLTRLQPSLALGGFFLLTASNFSRLYMQPVYLHVTRGLNGGQTGLVLLPSSIVGSASSLYAGWHMRHWKEYKWFQFAVSLIPWLQGLSIMLSWGPETNVHRLWVEMAIGALGGGAIITSLLTTLVACVEPSEMSLAISACYLFRAIGQVIGVAIAAAIQQSVLASSLATRLEGYPADLIKAIIQEPARVLPELDGWVAMQAKLAYLASIQGVFGFVVGGSFVLSLVCLAIRARPL</sequence>
<dbReference type="GO" id="GO:0015174">
    <property type="term" value="F:basic amino acid transmembrane transporter activity"/>
    <property type="evidence" value="ECO:0007669"/>
    <property type="project" value="TreeGrafter"/>
</dbReference>
<evidence type="ECO:0000259" key="7">
    <source>
        <dbReference type="PROSITE" id="PS50850"/>
    </source>
</evidence>
<keyword evidence="5 6" id="KW-0472">Membrane</keyword>
<evidence type="ECO:0000256" key="3">
    <source>
        <dbReference type="ARBA" id="ARBA00022692"/>
    </source>
</evidence>
<dbReference type="GO" id="GO:0000329">
    <property type="term" value="C:fungal-type vacuole membrane"/>
    <property type="evidence" value="ECO:0007669"/>
    <property type="project" value="TreeGrafter"/>
</dbReference>
<comment type="caution">
    <text evidence="8">The sequence shown here is derived from an EMBL/GenBank/DDBJ whole genome shotgun (WGS) entry which is preliminary data.</text>
</comment>
<dbReference type="Gene3D" id="1.20.1720.10">
    <property type="entry name" value="Multidrug resistance protein D"/>
    <property type="match status" value="1"/>
</dbReference>
<feature type="transmembrane region" description="Helical" evidence="6">
    <location>
        <begin position="271"/>
        <end position="295"/>
    </location>
</feature>
<feature type="transmembrane region" description="Helical" evidence="6">
    <location>
        <begin position="642"/>
        <end position="669"/>
    </location>
</feature>
<evidence type="ECO:0000256" key="4">
    <source>
        <dbReference type="ARBA" id="ARBA00022989"/>
    </source>
</evidence>
<keyword evidence="4 6" id="KW-1133">Transmembrane helix</keyword>
<evidence type="ECO:0000256" key="6">
    <source>
        <dbReference type="SAM" id="Phobius"/>
    </source>
</evidence>
<feature type="transmembrane region" description="Helical" evidence="6">
    <location>
        <begin position="144"/>
        <end position="163"/>
    </location>
</feature>
<evidence type="ECO:0000256" key="5">
    <source>
        <dbReference type="ARBA" id="ARBA00023136"/>
    </source>
</evidence>
<evidence type="ECO:0000313" key="8">
    <source>
        <dbReference type="EMBL" id="RSH95209.1"/>
    </source>
</evidence>
<feature type="transmembrane region" description="Helical" evidence="6">
    <location>
        <begin position="307"/>
        <end position="330"/>
    </location>
</feature>
<dbReference type="OrthoDB" id="3437016at2759"/>
<feature type="transmembrane region" description="Helical" evidence="6">
    <location>
        <begin position="448"/>
        <end position="466"/>
    </location>
</feature>
<feature type="transmembrane region" description="Helical" evidence="6">
    <location>
        <begin position="478"/>
        <end position="500"/>
    </location>
</feature>
<dbReference type="GO" id="GO:0005886">
    <property type="term" value="C:plasma membrane"/>
    <property type="evidence" value="ECO:0007669"/>
    <property type="project" value="TreeGrafter"/>
</dbReference>
<dbReference type="InterPro" id="IPR036259">
    <property type="entry name" value="MFS_trans_sf"/>
</dbReference>